<dbReference type="RefSeq" id="XP_024390530.1">
    <property type="nucleotide sequence ID" value="XM_024534762.2"/>
</dbReference>
<evidence type="ECO:0000256" key="1">
    <source>
        <dbReference type="SAM" id="MobiDB-lite"/>
    </source>
</evidence>
<feature type="compositionally biased region" description="Polar residues" evidence="1">
    <location>
        <begin position="104"/>
        <end position="130"/>
    </location>
</feature>
<feature type="region of interest" description="Disordered" evidence="1">
    <location>
        <begin position="1"/>
        <end position="140"/>
    </location>
</feature>
<organism evidence="2">
    <name type="scientific">Physcomitrium patens</name>
    <name type="common">Spreading-leaved earth moss</name>
    <name type="synonym">Physcomitrella patens</name>
    <dbReference type="NCBI Taxonomy" id="3218"/>
    <lineage>
        <taxon>Eukaryota</taxon>
        <taxon>Viridiplantae</taxon>
        <taxon>Streptophyta</taxon>
        <taxon>Embryophyta</taxon>
        <taxon>Bryophyta</taxon>
        <taxon>Bryophytina</taxon>
        <taxon>Bryopsida</taxon>
        <taxon>Funariidae</taxon>
        <taxon>Funariales</taxon>
        <taxon>Funariaceae</taxon>
        <taxon>Physcomitrium</taxon>
    </lineage>
</organism>
<evidence type="ECO:0000313" key="2">
    <source>
        <dbReference type="EMBL" id="PNR43342.1"/>
    </source>
</evidence>
<sequence>MSSSTWVDHPSPTRSYRTHSCAGSENDCGKNFMDAIGGGGDGYASPPSEARDYCDQPGRGDIDRGLRSYRSLPCSNPHSQRSSERDFASKYYAAGVSDHGGDNQGSTRFSGNQSGSLHSSVKDFGSSQGSGENGGDAKEASEYACGGQFEGDHGFHEAHRNGDYGPQSKGYVRPGMSWWDRRSFHSGETCADPLDWDHHPLLRQVPQDERQNFRQTKLEEWLSTAHKRKSKERFGAYIWRASALANSELKHRKKQCWGDEYEDPLDKFVMRLFYGMTLKLERTESVVLCVDEETHILQILREECDELSNSGQLPVDQRSIQFTPLIMSEMQDRCHS</sequence>
<dbReference type="Gramene" id="Pp3c12_2820V3.1">
    <property type="protein sequence ID" value="Pp3c12_2820V3.1"/>
    <property type="gene ID" value="Pp3c12_2820"/>
</dbReference>
<keyword evidence="4" id="KW-1185">Reference proteome</keyword>
<dbReference type="AlphaFoldDB" id="A9SWH7"/>
<dbReference type="EMBL" id="ABEU02000012">
    <property type="protein sequence ID" value="PNR43342.1"/>
    <property type="molecule type" value="Genomic_DNA"/>
</dbReference>
<dbReference type="HOGENOM" id="CLU_827405_0_0_1"/>
<dbReference type="OrthoDB" id="10519353at2759"/>
<reference evidence="2 4" key="1">
    <citation type="journal article" date="2008" name="Science">
        <title>The Physcomitrella genome reveals evolutionary insights into the conquest of land by plants.</title>
        <authorList>
            <person name="Rensing S."/>
            <person name="Lang D."/>
            <person name="Zimmer A."/>
            <person name="Terry A."/>
            <person name="Salamov A."/>
            <person name="Shapiro H."/>
            <person name="Nishiyama T."/>
            <person name="Perroud P.-F."/>
            <person name="Lindquist E."/>
            <person name="Kamisugi Y."/>
            <person name="Tanahashi T."/>
            <person name="Sakakibara K."/>
            <person name="Fujita T."/>
            <person name="Oishi K."/>
            <person name="Shin-I T."/>
            <person name="Kuroki Y."/>
            <person name="Toyoda A."/>
            <person name="Suzuki Y."/>
            <person name="Hashimoto A."/>
            <person name="Yamaguchi K."/>
            <person name="Sugano A."/>
            <person name="Kohara Y."/>
            <person name="Fujiyama A."/>
            <person name="Anterola A."/>
            <person name="Aoki S."/>
            <person name="Ashton N."/>
            <person name="Barbazuk W.B."/>
            <person name="Barker E."/>
            <person name="Bennetzen J."/>
            <person name="Bezanilla M."/>
            <person name="Blankenship R."/>
            <person name="Cho S.H."/>
            <person name="Dutcher S."/>
            <person name="Estelle M."/>
            <person name="Fawcett J.A."/>
            <person name="Gundlach H."/>
            <person name="Hanada K."/>
            <person name="Heyl A."/>
            <person name="Hicks K.A."/>
            <person name="Hugh J."/>
            <person name="Lohr M."/>
            <person name="Mayer K."/>
            <person name="Melkozernov A."/>
            <person name="Murata T."/>
            <person name="Nelson D."/>
            <person name="Pils B."/>
            <person name="Prigge M."/>
            <person name="Reiss B."/>
            <person name="Renner T."/>
            <person name="Rombauts S."/>
            <person name="Rushton P."/>
            <person name="Sanderfoot A."/>
            <person name="Schween G."/>
            <person name="Shiu S.-H."/>
            <person name="Stueber K."/>
            <person name="Theodoulou F.L."/>
            <person name="Tu H."/>
            <person name="Van de Peer Y."/>
            <person name="Verrier P.J."/>
            <person name="Waters E."/>
            <person name="Wood A."/>
            <person name="Yang L."/>
            <person name="Cove D."/>
            <person name="Cuming A."/>
            <person name="Hasebe M."/>
            <person name="Lucas S."/>
            <person name="Mishler D.B."/>
            <person name="Reski R."/>
            <person name="Grigoriev I."/>
            <person name="Quatrano R.S."/>
            <person name="Boore J.L."/>
        </authorList>
    </citation>
    <scope>NUCLEOTIDE SEQUENCE [LARGE SCALE GENOMIC DNA]</scope>
    <source>
        <strain evidence="3 4">cv. Gransden 2004</strain>
    </source>
</reference>
<reference evidence="3" key="3">
    <citation type="submission" date="2020-12" db="UniProtKB">
        <authorList>
            <consortium name="EnsemblPlants"/>
        </authorList>
    </citation>
    <scope>IDENTIFICATION</scope>
</reference>
<reference evidence="2 4" key="2">
    <citation type="journal article" date="2018" name="Plant J.">
        <title>The Physcomitrella patens chromosome-scale assembly reveals moss genome structure and evolution.</title>
        <authorList>
            <person name="Lang D."/>
            <person name="Ullrich K.K."/>
            <person name="Murat F."/>
            <person name="Fuchs J."/>
            <person name="Jenkins J."/>
            <person name="Haas F.B."/>
            <person name="Piednoel M."/>
            <person name="Gundlach H."/>
            <person name="Van Bel M."/>
            <person name="Meyberg R."/>
            <person name="Vives C."/>
            <person name="Morata J."/>
            <person name="Symeonidi A."/>
            <person name="Hiss M."/>
            <person name="Muchero W."/>
            <person name="Kamisugi Y."/>
            <person name="Saleh O."/>
            <person name="Blanc G."/>
            <person name="Decker E.L."/>
            <person name="van Gessel N."/>
            <person name="Grimwood J."/>
            <person name="Hayes R.D."/>
            <person name="Graham S.W."/>
            <person name="Gunter L.E."/>
            <person name="McDaniel S.F."/>
            <person name="Hoernstein S.N.W."/>
            <person name="Larsson A."/>
            <person name="Li F.W."/>
            <person name="Perroud P.F."/>
            <person name="Phillips J."/>
            <person name="Ranjan P."/>
            <person name="Rokshar D.S."/>
            <person name="Rothfels C.J."/>
            <person name="Schneider L."/>
            <person name="Shu S."/>
            <person name="Stevenson D.W."/>
            <person name="Thummler F."/>
            <person name="Tillich M."/>
            <person name="Villarreal Aguilar J.C."/>
            <person name="Widiez T."/>
            <person name="Wong G.K."/>
            <person name="Wymore A."/>
            <person name="Zhang Y."/>
            <person name="Zimmer A.D."/>
            <person name="Quatrano R.S."/>
            <person name="Mayer K.F.X."/>
            <person name="Goodstein D."/>
            <person name="Casacuberta J.M."/>
            <person name="Vandepoele K."/>
            <person name="Reski R."/>
            <person name="Cuming A.C."/>
            <person name="Tuskan G.A."/>
            <person name="Maumus F."/>
            <person name="Salse J."/>
            <person name="Schmutz J."/>
            <person name="Rensing S.A."/>
        </authorList>
    </citation>
    <scope>NUCLEOTIDE SEQUENCE [LARGE SCALE GENOMIC DNA]</scope>
    <source>
        <strain evidence="3 4">cv. Gransden 2004</strain>
    </source>
</reference>
<evidence type="ECO:0000313" key="4">
    <source>
        <dbReference type="Proteomes" id="UP000006727"/>
    </source>
</evidence>
<name>A9SWH7_PHYPA</name>
<dbReference type="PaxDb" id="3218-PP1S128_142V6.1"/>
<dbReference type="EnsemblPlants" id="Pp3c12_2820V3.1">
    <property type="protein sequence ID" value="Pp3c12_2820V3.1"/>
    <property type="gene ID" value="Pp3c12_2820"/>
</dbReference>
<gene>
    <name evidence="3" type="primary">LOC112289513</name>
    <name evidence="2" type="ORF">PHYPA_015722</name>
</gene>
<dbReference type="GeneID" id="112289513"/>
<protein>
    <submittedName>
        <fullName evidence="2 3">Uncharacterized protein</fullName>
    </submittedName>
</protein>
<feature type="compositionally biased region" description="Basic and acidic residues" evidence="1">
    <location>
        <begin position="49"/>
        <end position="66"/>
    </location>
</feature>
<evidence type="ECO:0000313" key="3">
    <source>
        <dbReference type="EnsemblPlants" id="Pp3c12_2820V3.1"/>
    </source>
</evidence>
<dbReference type="Proteomes" id="UP000006727">
    <property type="component" value="Chromosome 12"/>
</dbReference>
<proteinExistence type="predicted"/>
<accession>A9SWH7</accession>